<dbReference type="Pfam" id="PF07876">
    <property type="entry name" value="Dabb"/>
    <property type="match status" value="1"/>
</dbReference>
<comment type="caution">
    <text evidence="2">The sequence shown here is derived from an EMBL/GenBank/DDBJ whole genome shotgun (WGS) entry which is preliminary data.</text>
</comment>
<keyword evidence="3" id="KW-1185">Reference proteome</keyword>
<feature type="domain" description="Stress-response A/B barrel" evidence="1">
    <location>
        <begin position="4"/>
        <end position="101"/>
    </location>
</feature>
<sequence>MGVIFRSTLFKAPDAESQARLLEAYSTLKQNQVKDGKPYIIGVEARLLLDDPRSNGYTVVARTLFSSVEDMKYYDTECPAHKELRKTASGLIAERPLVVAVESEATEAMLALLG</sequence>
<evidence type="ECO:0000313" key="2">
    <source>
        <dbReference type="EMBL" id="KAG7291789.1"/>
    </source>
</evidence>
<accession>A0AAD4F2T5</accession>
<dbReference type="SMART" id="SM00886">
    <property type="entry name" value="Dabb"/>
    <property type="match status" value="1"/>
</dbReference>
<dbReference type="Proteomes" id="UP001197093">
    <property type="component" value="Unassembled WGS sequence"/>
</dbReference>
<name>A0AAD4F2T5_9PEZI</name>
<dbReference type="AlphaFoldDB" id="A0AAD4F2T5"/>
<protein>
    <recommendedName>
        <fullName evidence="1">Stress-response A/B barrel domain-containing protein</fullName>
    </recommendedName>
</protein>
<reference evidence="2" key="1">
    <citation type="submission" date="2023-02" db="EMBL/GenBank/DDBJ databases">
        <authorList>
            <person name="Palmer J.M."/>
        </authorList>
    </citation>
    <scope>NUCLEOTIDE SEQUENCE</scope>
    <source>
        <strain evidence="2">FW57</strain>
    </source>
</reference>
<dbReference type="EMBL" id="JAHCVI010000001">
    <property type="protein sequence ID" value="KAG7291789.1"/>
    <property type="molecule type" value="Genomic_DNA"/>
</dbReference>
<dbReference type="SUPFAM" id="SSF54909">
    <property type="entry name" value="Dimeric alpha+beta barrel"/>
    <property type="match status" value="1"/>
</dbReference>
<dbReference type="InterPro" id="IPR011008">
    <property type="entry name" value="Dimeric_a/b-barrel"/>
</dbReference>
<evidence type="ECO:0000313" key="3">
    <source>
        <dbReference type="Proteomes" id="UP001197093"/>
    </source>
</evidence>
<evidence type="ECO:0000259" key="1">
    <source>
        <dbReference type="PROSITE" id="PS51502"/>
    </source>
</evidence>
<dbReference type="InterPro" id="IPR013097">
    <property type="entry name" value="Dabb"/>
</dbReference>
<proteinExistence type="predicted"/>
<dbReference type="PROSITE" id="PS51502">
    <property type="entry name" value="S_R_A_B_BARREL"/>
    <property type="match status" value="1"/>
</dbReference>
<dbReference type="Gene3D" id="3.30.70.100">
    <property type="match status" value="1"/>
</dbReference>
<organism evidence="2 3">
    <name type="scientific">Staphylotrichum longicolle</name>
    <dbReference type="NCBI Taxonomy" id="669026"/>
    <lineage>
        <taxon>Eukaryota</taxon>
        <taxon>Fungi</taxon>
        <taxon>Dikarya</taxon>
        <taxon>Ascomycota</taxon>
        <taxon>Pezizomycotina</taxon>
        <taxon>Sordariomycetes</taxon>
        <taxon>Sordariomycetidae</taxon>
        <taxon>Sordariales</taxon>
        <taxon>Chaetomiaceae</taxon>
        <taxon>Staphylotrichum</taxon>
    </lineage>
</organism>
<gene>
    <name evidence="2" type="ORF">NEMBOFW57_001809</name>
</gene>